<evidence type="ECO:0000259" key="2">
    <source>
        <dbReference type="PROSITE" id="PS51880"/>
    </source>
</evidence>
<dbReference type="GO" id="GO:0008728">
    <property type="term" value="F:GTP diphosphokinase activity"/>
    <property type="evidence" value="ECO:0007669"/>
    <property type="project" value="UniProtKB-EC"/>
</dbReference>
<dbReference type="SMART" id="SM00954">
    <property type="entry name" value="RelA_SpoT"/>
    <property type="match status" value="1"/>
</dbReference>
<sequence>MLEKMAHKIDNQTEEEKREILRRYRHLLKTASPFLKDGDAKLIKKAFKTAADGHIEMRRKTGEPYIYHPIAVAQIVVGEINLGPTAIAAALLHDVVEDTEVTIEEIEREFGDKIAKIVDGVTKISSTDVNDFEFDRNISQQAENFRKMLLTLSDDVRVIMVKIADRLHNMRTLDSMARHKQLKIASETIYIYAPLAHRLGLYKIKSELEDLYLKYTHQEAYRDIAQKLNETKVKRDAFIEDFIAPLRTSITNAGFKARILGRPKSIYSIWSKMKVQNIPFEKVYDLFAIRIIIDVDYENEKPDCWRVYSLVTDSYNPNPDRLRDWISTPRANGYESLHTTVMGPDGKWVEVQIRTERMDEIAEKGFAAHWKYKEQGKNGKKSSKKNGKRSDNSGLDAWLSLIRDLREKSQNGELTATEFINDFRQNFFEKEVFVFIPKGELLTLANGATALDFAFHVHTEIGYRCLGAKVNQKLVPLNYQLKNGDQVEIITSKKQKPSADWLRFVQTSKAKAGIKDYLKGQKEITVNKGLNILKKKLADLGLTYNETLLDQIKIFLELKKSYDLLHAIGKGYITPQHINKFKGWKKKRDEEQKRLAEAPQKEVVGKKKSKIETLFIGGESQIEYTLAKCCNPLPGDDVFGFITIHDGIKIHRTDCPQMVKAMAQHGDRIIRAQWKSQRESAFLAILKVKGTDRIGLVKDVTQVISGDLQVNIKSLNIGLTDEGIFEGTIKVFVYDTQHLEMLKEELMQVEGIVGTKRCDTDE</sequence>
<dbReference type="Gene3D" id="3.10.20.30">
    <property type="match status" value="1"/>
</dbReference>
<dbReference type="SUPFAM" id="SSF55021">
    <property type="entry name" value="ACT-like"/>
    <property type="match status" value="1"/>
</dbReference>
<dbReference type="InterPro" id="IPR003607">
    <property type="entry name" value="HD/PDEase_dom"/>
</dbReference>
<dbReference type="GO" id="GO:0005886">
    <property type="term" value="C:plasma membrane"/>
    <property type="evidence" value="ECO:0007669"/>
    <property type="project" value="TreeGrafter"/>
</dbReference>
<accession>A1ZYZ8</accession>
<dbReference type="InterPro" id="IPR045600">
    <property type="entry name" value="RelA/SpoT_AH_RIS"/>
</dbReference>
<organism evidence="3 4">
    <name type="scientific">Microscilla marina ATCC 23134</name>
    <dbReference type="NCBI Taxonomy" id="313606"/>
    <lineage>
        <taxon>Bacteria</taxon>
        <taxon>Pseudomonadati</taxon>
        <taxon>Bacteroidota</taxon>
        <taxon>Cytophagia</taxon>
        <taxon>Cytophagales</taxon>
        <taxon>Microscillaceae</taxon>
        <taxon>Microscilla</taxon>
    </lineage>
</organism>
<dbReference type="Pfam" id="PF19296">
    <property type="entry name" value="RelA_AH_RIS"/>
    <property type="match status" value="1"/>
</dbReference>
<dbReference type="NCBIfam" id="TIGR00691">
    <property type="entry name" value="spoT_relA"/>
    <property type="match status" value="1"/>
</dbReference>
<dbReference type="SUPFAM" id="SSF109604">
    <property type="entry name" value="HD-domain/PDEase-like"/>
    <property type="match status" value="1"/>
</dbReference>
<evidence type="ECO:0000313" key="4">
    <source>
        <dbReference type="Proteomes" id="UP000004095"/>
    </source>
</evidence>
<dbReference type="InterPro" id="IPR004811">
    <property type="entry name" value="RelA/Spo_fam"/>
</dbReference>
<dbReference type="InterPro" id="IPR043519">
    <property type="entry name" value="NT_sf"/>
</dbReference>
<protein>
    <submittedName>
        <fullName evidence="3">GTP pyrophosphokinase (ATP:GTP 3'-pyrophosphotransferase)(PpGpp synthetase I) ((P)ppGpp synthetase)</fullName>
        <ecNumber evidence="3">2.7.6.5</ecNumber>
    </submittedName>
</protein>
<dbReference type="Pfam" id="PF13328">
    <property type="entry name" value="HD_4"/>
    <property type="match status" value="1"/>
</dbReference>
<feature type="domain" description="TGS" evidence="2">
    <location>
        <begin position="428"/>
        <end position="491"/>
    </location>
</feature>
<dbReference type="InterPro" id="IPR007685">
    <property type="entry name" value="RelA_SpoT"/>
</dbReference>
<comment type="function">
    <text evidence="1">In eubacteria ppGpp (guanosine 3'-diphosphate 5'-diphosphate) is a mediator of the stringent response that coordinates a variety of cellular activities in response to changes in nutritional abundance.</text>
</comment>
<dbReference type="Gene3D" id="1.10.3210.10">
    <property type="entry name" value="Hypothetical protein af1432"/>
    <property type="match status" value="1"/>
</dbReference>
<dbReference type="Proteomes" id="UP000004095">
    <property type="component" value="Unassembled WGS sequence"/>
</dbReference>
<comment type="similarity">
    <text evidence="1">Belongs to the relA/spoT family.</text>
</comment>
<dbReference type="CDD" id="cd00077">
    <property type="entry name" value="HDc"/>
    <property type="match status" value="1"/>
</dbReference>
<dbReference type="Pfam" id="PF02824">
    <property type="entry name" value="TGS"/>
    <property type="match status" value="1"/>
</dbReference>
<dbReference type="CDD" id="cd01668">
    <property type="entry name" value="TGS_RSH"/>
    <property type="match status" value="1"/>
</dbReference>
<dbReference type="PANTHER" id="PTHR21262:SF31">
    <property type="entry name" value="GTP PYROPHOSPHOKINASE"/>
    <property type="match status" value="1"/>
</dbReference>
<dbReference type="CDD" id="cd04876">
    <property type="entry name" value="ACT_RelA-SpoT"/>
    <property type="match status" value="1"/>
</dbReference>
<dbReference type="InterPro" id="IPR045865">
    <property type="entry name" value="ACT-like_dom_sf"/>
</dbReference>
<dbReference type="InterPro" id="IPR002912">
    <property type="entry name" value="ACT_dom"/>
</dbReference>
<dbReference type="GO" id="GO:0016301">
    <property type="term" value="F:kinase activity"/>
    <property type="evidence" value="ECO:0007669"/>
    <property type="project" value="UniProtKB-KW"/>
</dbReference>
<dbReference type="Gene3D" id="3.30.70.260">
    <property type="match status" value="1"/>
</dbReference>
<dbReference type="eggNOG" id="COG0317">
    <property type="taxonomic scope" value="Bacteria"/>
</dbReference>
<dbReference type="EMBL" id="AAWS01000071">
    <property type="protein sequence ID" value="EAY24378.1"/>
    <property type="molecule type" value="Genomic_DNA"/>
</dbReference>
<dbReference type="InterPro" id="IPR012675">
    <property type="entry name" value="Beta-grasp_dom_sf"/>
</dbReference>
<dbReference type="InterPro" id="IPR033655">
    <property type="entry name" value="TGS_RelA/SpoT"/>
</dbReference>
<dbReference type="Gene3D" id="3.30.460.10">
    <property type="entry name" value="Beta Polymerase, domain 2"/>
    <property type="match status" value="1"/>
</dbReference>
<dbReference type="SUPFAM" id="SSF81271">
    <property type="entry name" value="TGS-like"/>
    <property type="match status" value="1"/>
</dbReference>
<dbReference type="AlphaFoldDB" id="A1ZYZ8"/>
<reference evidence="3 4" key="1">
    <citation type="submission" date="2007-01" db="EMBL/GenBank/DDBJ databases">
        <authorList>
            <person name="Haygood M."/>
            <person name="Podell S."/>
            <person name="Anderson C."/>
            <person name="Hopkinson B."/>
            <person name="Roe K."/>
            <person name="Barbeau K."/>
            <person name="Gaasterland T."/>
            <person name="Ferriera S."/>
            <person name="Johnson J."/>
            <person name="Kravitz S."/>
            <person name="Beeson K."/>
            <person name="Sutton G."/>
            <person name="Rogers Y.-H."/>
            <person name="Friedman R."/>
            <person name="Frazier M."/>
            <person name="Venter J.C."/>
        </authorList>
    </citation>
    <scope>NUCLEOTIDE SEQUENCE [LARGE SCALE GENOMIC DNA]</scope>
    <source>
        <strain evidence="3 4">ATCC 23134</strain>
    </source>
</reference>
<dbReference type="Pfam" id="PF13291">
    <property type="entry name" value="ACT_4"/>
    <property type="match status" value="1"/>
</dbReference>
<dbReference type="PROSITE" id="PS51880">
    <property type="entry name" value="TGS"/>
    <property type="match status" value="1"/>
</dbReference>
<dbReference type="SMART" id="SM00471">
    <property type="entry name" value="HDc"/>
    <property type="match status" value="1"/>
</dbReference>
<dbReference type="EC" id="2.7.6.5" evidence="3"/>
<keyword evidence="3" id="KW-0418">Kinase</keyword>
<name>A1ZYZ8_MICM2</name>
<comment type="caution">
    <text evidence="3">The sequence shown here is derived from an EMBL/GenBank/DDBJ whole genome shotgun (WGS) entry which is preliminary data.</text>
</comment>
<dbReference type="CDD" id="cd05399">
    <property type="entry name" value="NT_Rel-Spo_like"/>
    <property type="match status" value="1"/>
</dbReference>
<gene>
    <name evidence="3" type="ORF">M23134_07173</name>
</gene>
<dbReference type="FunFam" id="1.10.3210.10:FF:000001">
    <property type="entry name" value="GTP pyrophosphokinase RelA"/>
    <property type="match status" value="1"/>
</dbReference>
<dbReference type="SUPFAM" id="SSF81301">
    <property type="entry name" value="Nucleotidyltransferase"/>
    <property type="match status" value="1"/>
</dbReference>
<dbReference type="Pfam" id="PF04607">
    <property type="entry name" value="RelA_SpoT"/>
    <property type="match status" value="1"/>
</dbReference>
<evidence type="ECO:0000256" key="1">
    <source>
        <dbReference type="RuleBase" id="RU003847"/>
    </source>
</evidence>
<dbReference type="FunFam" id="3.10.20.30:FF:000002">
    <property type="entry name" value="GTP pyrophosphokinase (RelA/SpoT)"/>
    <property type="match status" value="1"/>
</dbReference>
<dbReference type="InterPro" id="IPR012676">
    <property type="entry name" value="TGS-like"/>
</dbReference>
<keyword evidence="4" id="KW-1185">Reference proteome</keyword>
<dbReference type="RefSeq" id="WP_002704917.1">
    <property type="nucleotide sequence ID" value="NZ_AAWS01000071.1"/>
</dbReference>
<dbReference type="InterPro" id="IPR004095">
    <property type="entry name" value="TGS"/>
</dbReference>
<dbReference type="GO" id="GO:0015969">
    <property type="term" value="P:guanosine tetraphosphate metabolic process"/>
    <property type="evidence" value="ECO:0007669"/>
    <property type="project" value="InterPro"/>
</dbReference>
<proteinExistence type="inferred from homology"/>
<dbReference type="PANTHER" id="PTHR21262">
    <property type="entry name" value="GUANOSINE-3',5'-BIS DIPHOSPHATE 3'-PYROPHOSPHOHYDROLASE"/>
    <property type="match status" value="1"/>
</dbReference>
<keyword evidence="3" id="KW-0808">Transferase</keyword>
<evidence type="ECO:0000313" key="3">
    <source>
        <dbReference type="EMBL" id="EAY24378.1"/>
    </source>
</evidence>